<dbReference type="AlphaFoldDB" id="A0A4Z2IFZ1"/>
<accession>A0A4Z2IFZ1</accession>
<comment type="caution">
    <text evidence="2">The sequence shown here is derived from an EMBL/GenBank/DDBJ whole genome shotgun (WGS) entry which is preliminary data.</text>
</comment>
<proteinExistence type="predicted"/>
<feature type="compositionally biased region" description="Basic and acidic residues" evidence="1">
    <location>
        <begin position="30"/>
        <end position="58"/>
    </location>
</feature>
<reference evidence="2 3" key="1">
    <citation type="submission" date="2019-03" db="EMBL/GenBank/DDBJ databases">
        <title>First draft genome of Liparis tanakae, snailfish: a comprehensive survey of snailfish specific genes.</title>
        <authorList>
            <person name="Kim W."/>
            <person name="Song I."/>
            <person name="Jeong J.-H."/>
            <person name="Kim D."/>
            <person name="Kim S."/>
            <person name="Ryu S."/>
            <person name="Song J.Y."/>
            <person name="Lee S.K."/>
        </authorList>
    </citation>
    <scope>NUCLEOTIDE SEQUENCE [LARGE SCALE GENOMIC DNA]</scope>
    <source>
        <tissue evidence="2">Muscle</tissue>
    </source>
</reference>
<evidence type="ECO:0000256" key="1">
    <source>
        <dbReference type="SAM" id="MobiDB-lite"/>
    </source>
</evidence>
<evidence type="ECO:0000313" key="2">
    <source>
        <dbReference type="EMBL" id="TNN76033.1"/>
    </source>
</evidence>
<organism evidence="2 3">
    <name type="scientific">Liparis tanakae</name>
    <name type="common">Tanaka's snailfish</name>
    <dbReference type="NCBI Taxonomy" id="230148"/>
    <lineage>
        <taxon>Eukaryota</taxon>
        <taxon>Metazoa</taxon>
        <taxon>Chordata</taxon>
        <taxon>Craniata</taxon>
        <taxon>Vertebrata</taxon>
        <taxon>Euteleostomi</taxon>
        <taxon>Actinopterygii</taxon>
        <taxon>Neopterygii</taxon>
        <taxon>Teleostei</taxon>
        <taxon>Neoteleostei</taxon>
        <taxon>Acanthomorphata</taxon>
        <taxon>Eupercaria</taxon>
        <taxon>Perciformes</taxon>
        <taxon>Cottioidei</taxon>
        <taxon>Cottales</taxon>
        <taxon>Liparidae</taxon>
        <taxon>Liparis</taxon>
    </lineage>
</organism>
<dbReference type="EMBL" id="SRLO01000097">
    <property type="protein sequence ID" value="TNN76033.1"/>
    <property type="molecule type" value="Genomic_DNA"/>
</dbReference>
<gene>
    <name evidence="2" type="ORF">EYF80_013796</name>
</gene>
<feature type="region of interest" description="Disordered" evidence="1">
    <location>
        <begin position="1"/>
        <end position="58"/>
    </location>
</feature>
<keyword evidence="3" id="KW-1185">Reference proteome</keyword>
<protein>
    <submittedName>
        <fullName evidence="2">Uncharacterized protein</fullName>
    </submittedName>
</protein>
<name>A0A4Z2IFZ1_9TELE</name>
<evidence type="ECO:0000313" key="3">
    <source>
        <dbReference type="Proteomes" id="UP000314294"/>
    </source>
</evidence>
<sequence length="75" mass="8632">MHNTHELPLPHQLNRRSYSSVDGSCGRGGRSGERDGGREEGREGRREGNMSRRERRKDNEAPLCCNRQMCSILQY</sequence>
<dbReference type="Proteomes" id="UP000314294">
    <property type="component" value="Unassembled WGS sequence"/>
</dbReference>